<evidence type="ECO:0000313" key="3">
    <source>
        <dbReference type="Proteomes" id="UP000674318"/>
    </source>
</evidence>
<dbReference type="Proteomes" id="UP000674318">
    <property type="component" value="Unassembled WGS sequence"/>
</dbReference>
<evidence type="ECO:0000256" key="1">
    <source>
        <dbReference type="SAM" id="MobiDB-lite"/>
    </source>
</evidence>
<feature type="compositionally biased region" description="Basic and acidic residues" evidence="1">
    <location>
        <begin position="268"/>
        <end position="282"/>
    </location>
</feature>
<feature type="compositionally biased region" description="Low complexity" evidence="1">
    <location>
        <begin position="310"/>
        <end position="324"/>
    </location>
</feature>
<dbReference type="EMBL" id="JAFJZO010000025">
    <property type="protein sequence ID" value="KAG5502886.1"/>
    <property type="molecule type" value="Genomic_DNA"/>
</dbReference>
<gene>
    <name evidence="2" type="ORF">JKF63_04657</name>
</gene>
<proteinExistence type="predicted"/>
<dbReference type="OrthoDB" id="273538at2759"/>
<protein>
    <submittedName>
        <fullName evidence="2">Uncharacterized protein</fullName>
    </submittedName>
</protein>
<feature type="region of interest" description="Disordered" evidence="1">
    <location>
        <begin position="470"/>
        <end position="495"/>
    </location>
</feature>
<sequence length="543" mass="59143">MEIASSTLKSLIEPLIDLIHGDLVLKDTCCQRVAHALVERHDAALRRVVTSHALPNGLEKAIEAYLVRSYLINTPELLTQSHKVTEMLQQLADTLIDTARALKGVQRSGGVEKEKVRREDEGAEPTLAEIDEVGSGSAAYFLVTSGETIKEDVAALQVQPEAQRCTHLIDALGEVVLGYIMCAAQECAQRAHEYLDGASWQDTQVAHSSYHAALHQFVKSAMEHREARKREREAAQEAEVQALLFGRDHAASVPAVSNERGDDIEEGDSIRIREDDLPDDAHSSPYESSDADFAAQVQAAMESPPPSAQPPQQQQQLTLKAPTPHTTRNPGKRRLLHSVNDSVSEQCEALMQMTPPATLQEEENQPTPRQSLAPIEPTSSPEIIVDPLSVAAALGTSITSAKRWAPHVDDNNDDDDRTRKPHKKVHRAEAAPIGDSVRSPLRTMNHANGEGSEVCYLSATAASDFASMPSSTLPVGAQRTHDGGGTTGDTVSSANSTVTSTLHVADEKEGMWQCLQKQNAESRSYFLCPATHRFEPYVAKGFF</sequence>
<accession>A0A836IPX2</accession>
<dbReference type="RefSeq" id="XP_067756658.1">
    <property type="nucleotide sequence ID" value="XM_067900637.1"/>
</dbReference>
<dbReference type="GeneID" id="94290714"/>
<comment type="caution">
    <text evidence="2">The sequence shown here is derived from an EMBL/GenBank/DDBJ whole genome shotgun (WGS) entry which is preliminary data.</text>
</comment>
<reference evidence="2 3" key="1">
    <citation type="submission" date="2021-02" db="EMBL/GenBank/DDBJ databases">
        <title>Porcisia hertigi Genome sequencing and assembly.</title>
        <authorList>
            <person name="Almutairi H."/>
            <person name="Gatherer D."/>
        </authorList>
    </citation>
    <scope>NUCLEOTIDE SEQUENCE [LARGE SCALE GENOMIC DNA]</scope>
    <source>
        <strain evidence="2 3">C119</strain>
    </source>
</reference>
<keyword evidence="3" id="KW-1185">Reference proteome</keyword>
<dbReference type="KEGG" id="phet:94290714"/>
<feature type="region of interest" description="Disordered" evidence="1">
    <location>
        <begin position="405"/>
        <end position="431"/>
    </location>
</feature>
<organism evidence="2 3">
    <name type="scientific">Porcisia hertigi</name>
    <dbReference type="NCBI Taxonomy" id="2761500"/>
    <lineage>
        <taxon>Eukaryota</taxon>
        <taxon>Discoba</taxon>
        <taxon>Euglenozoa</taxon>
        <taxon>Kinetoplastea</taxon>
        <taxon>Metakinetoplastina</taxon>
        <taxon>Trypanosomatida</taxon>
        <taxon>Trypanosomatidae</taxon>
        <taxon>Leishmaniinae</taxon>
        <taxon>Porcisia</taxon>
    </lineage>
</organism>
<dbReference type="AlphaFoldDB" id="A0A836IPX2"/>
<feature type="region of interest" description="Disordered" evidence="1">
    <location>
        <begin position="358"/>
        <end position="380"/>
    </location>
</feature>
<evidence type="ECO:0000313" key="2">
    <source>
        <dbReference type="EMBL" id="KAG5502886.1"/>
    </source>
</evidence>
<feature type="region of interest" description="Disordered" evidence="1">
    <location>
        <begin position="251"/>
        <end position="335"/>
    </location>
</feature>
<name>A0A836IPX2_9TRYP</name>